<evidence type="ECO:0000313" key="2">
    <source>
        <dbReference type="EMBL" id="KZV35349.1"/>
    </source>
</evidence>
<feature type="region of interest" description="Disordered" evidence="1">
    <location>
        <begin position="108"/>
        <end position="132"/>
    </location>
</feature>
<name>A0A2Z7BLH9_9LAMI</name>
<dbReference type="AlphaFoldDB" id="A0A2Z7BLH9"/>
<evidence type="ECO:0000256" key="1">
    <source>
        <dbReference type="SAM" id="MobiDB-lite"/>
    </source>
</evidence>
<dbReference type="Proteomes" id="UP000250235">
    <property type="component" value="Unassembled WGS sequence"/>
</dbReference>
<proteinExistence type="predicted"/>
<evidence type="ECO:0000313" key="3">
    <source>
        <dbReference type="Proteomes" id="UP000250235"/>
    </source>
</evidence>
<sequence length="325" mass="36666">MSLFDLQDVCIVIGSLATLDIPMVVDLIGIYVLKGPYCTLTMSNWFLQALSVIPRGSWGDVARCFTMIRWLGLLHDHQSNHDNLKHIHRQTTPAPERHGVKPQYGEQLKTAASSKHPKAVSNEASQQEESNATTLTSIETVYHRQSKKIRSHRNLKNKADIPARIQISQQISLYAQNRSLLTRMTSHKSDIATGHNGDRPAEAPLCLAWLPEEPAKANQDPSSPNTGKENEVKPQYEEHNKATVISDIQYFKRAMHEGYHESSVRRLNRPSPVVFRHDDSAGHHNSNVRPFRHEDSAGRSQRTKGFSSQGNQDQYVYVNAQQTHA</sequence>
<keyword evidence="3" id="KW-1185">Reference proteome</keyword>
<feature type="compositionally biased region" description="Basic and acidic residues" evidence="1">
    <location>
        <begin position="228"/>
        <end position="240"/>
    </location>
</feature>
<feature type="compositionally biased region" description="Polar residues" evidence="1">
    <location>
        <begin position="298"/>
        <end position="325"/>
    </location>
</feature>
<feature type="region of interest" description="Disordered" evidence="1">
    <location>
        <begin position="215"/>
        <end position="240"/>
    </location>
</feature>
<feature type="compositionally biased region" description="Polar residues" evidence="1">
    <location>
        <begin position="122"/>
        <end position="132"/>
    </location>
</feature>
<dbReference type="EMBL" id="KV004626">
    <property type="protein sequence ID" value="KZV35349.1"/>
    <property type="molecule type" value="Genomic_DNA"/>
</dbReference>
<accession>A0A2Z7BLH9</accession>
<feature type="region of interest" description="Disordered" evidence="1">
    <location>
        <begin position="273"/>
        <end position="325"/>
    </location>
</feature>
<organism evidence="2 3">
    <name type="scientific">Dorcoceras hygrometricum</name>
    <dbReference type="NCBI Taxonomy" id="472368"/>
    <lineage>
        <taxon>Eukaryota</taxon>
        <taxon>Viridiplantae</taxon>
        <taxon>Streptophyta</taxon>
        <taxon>Embryophyta</taxon>
        <taxon>Tracheophyta</taxon>
        <taxon>Spermatophyta</taxon>
        <taxon>Magnoliopsida</taxon>
        <taxon>eudicotyledons</taxon>
        <taxon>Gunneridae</taxon>
        <taxon>Pentapetalae</taxon>
        <taxon>asterids</taxon>
        <taxon>lamiids</taxon>
        <taxon>Lamiales</taxon>
        <taxon>Gesneriaceae</taxon>
        <taxon>Didymocarpoideae</taxon>
        <taxon>Trichosporeae</taxon>
        <taxon>Loxocarpinae</taxon>
        <taxon>Dorcoceras</taxon>
    </lineage>
</organism>
<reference evidence="2 3" key="1">
    <citation type="journal article" date="2015" name="Proc. Natl. Acad. Sci. U.S.A.">
        <title>The resurrection genome of Boea hygrometrica: A blueprint for survival of dehydration.</title>
        <authorList>
            <person name="Xiao L."/>
            <person name="Yang G."/>
            <person name="Zhang L."/>
            <person name="Yang X."/>
            <person name="Zhao S."/>
            <person name="Ji Z."/>
            <person name="Zhou Q."/>
            <person name="Hu M."/>
            <person name="Wang Y."/>
            <person name="Chen M."/>
            <person name="Xu Y."/>
            <person name="Jin H."/>
            <person name="Xiao X."/>
            <person name="Hu G."/>
            <person name="Bao F."/>
            <person name="Hu Y."/>
            <person name="Wan P."/>
            <person name="Li L."/>
            <person name="Deng X."/>
            <person name="Kuang T."/>
            <person name="Xiang C."/>
            <person name="Zhu J.K."/>
            <person name="Oliver M.J."/>
            <person name="He Y."/>
        </authorList>
    </citation>
    <scope>NUCLEOTIDE SEQUENCE [LARGE SCALE GENOMIC DNA]</scope>
    <source>
        <strain evidence="3">cv. XS01</strain>
    </source>
</reference>
<gene>
    <name evidence="2" type="ORF">F511_37290</name>
</gene>
<protein>
    <submittedName>
        <fullName evidence="2">Plasminogen activator inhibitor 1 RNA-binding protein-like</fullName>
    </submittedName>
</protein>